<feature type="region of interest" description="Disordered" evidence="8">
    <location>
        <begin position="94"/>
        <end position="160"/>
    </location>
</feature>
<feature type="repeat" description="WD" evidence="7">
    <location>
        <begin position="375"/>
        <end position="410"/>
    </location>
</feature>
<dbReference type="InterPro" id="IPR019775">
    <property type="entry name" value="WD40_repeat_CS"/>
</dbReference>
<dbReference type="GO" id="GO:0031145">
    <property type="term" value="P:anaphase-promoting complex-dependent catabolic process"/>
    <property type="evidence" value="ECO:0007669"/>
    <property type="project" value="TreeGrafter"/>
</dbReference>
<dbReference type="RefSeq" id="XP_064849800.1">
    <property type="nucleotide sequence ID" value="XM_064993728.1"/>
</dbReference>
<dbReference type="InterPro" id="IPR056150">
    <property type="entry name" value="WD40_CDC20-Fz"/>
</dbReference>
<dbReference type="GO" id="GO:1990757">
    <property type="term" value="F:ubiquitin ligase activator activity"/>
    <property type="evidence" value="ECO:0007669"/>
    <property type="project" value="TreeGrafter"/>
</dbReference>
<keyword evidence="11" id="KW-1185">Reference proteome</keyword>
<keyword evidence="2 7" id="KW-0853">WD repeat</keyword>
<evidence type="ECO:0000256" key="5">
    <source>
        <dbReference type="ARBA" id="ARBA00022776"/>
    </source>
</evidence>
<dbReference type="InterPro" id="IPR015943">
    <property type="entry name" value="WD40/YVTN_repeat-like_dom_sf"/>
</dbReference>
<dbReference type="InterPro" id="IPR033010">
    <property type="entry name" value="Cdc20/Fizzy"/>
</dbReference>
<dbReference type="Pfam" id="PF24807">
    <property type="entry name" value="WD40_CDC20-Fz"/>
    <property type="match status" value="1"/>
</dbReference>
<dbReference type="InterPro" id="IPR036322">
    <property type="entry name" value="WD40_repeat_dom_sf"/>
</dbReference>
<dbReference type="EMBL" id="BTFZ01000001">
    <property type="protein sequence ID" value="GMM32800.1"/>
    <property type="molecule type" value="Genomic_DNA"/>
</dbReference>
<feature type="compositionally biased region" description="Low complexity" evidence="8">
    <location>
        <begin position="547"/>
        <end position="557"/>
    </location>
</feature>
<dbReference type="PROSITE" id="PS50082">
    <property type="entry name" value="WD_REPEATS_2"/>
    <property type="match status" value="3"/>
</dbReference>
<evidence type="ECO:0000256" key="7">
    <source>
        <dbReference type="PROSITE-ProRule" id="PRU00221"/>
    </source>
</evidence>
<feature type="domain" description="CDC20/Fizzy WD40" evidence="9">
    <location>
        <begin position="248"/>
        <end position="540"/>
    </location>
</feature>
<keyword evidence="3" id="KW-0132">Cell division</keyword>
<reference evidence="10 11" key="1">
    <citation type="journal article" date="2023" name="Elife">
        <title>Identification of key yeast species and microbe-microbe interactions impacting larval growth of Drosophila in the wild.</title>
        <authorList>
            <person name="Mure A."/>
            <person name="Sugiura Y."/>
            <person name="Maeda R."/>
            <person name="Honda K."/>
            <person name="Sakurai N."/>
            <person name="Takahashi Y."/>
            <person name="Watada M."/>
            <person name="Katoh T."/>
            <person name="Gotoh A."/>
            <person name="Gotoh Y."/>
            <person name="Taniguchi I."/>
            <person name="Nakamura K."/>
            <person name="Hayashi T."/>
            <person name="Katayama T."/>
            <person name="Uemura T."/>
            <person name="Hattori Y."/>
        </authorList>
    </citation>
    <scope>NUCLEOTIDE SEQUENCE [LARGE SCALE GENOMIC DNA]</scope>
    <source>
        <strain evidence="10 11">SC-9</strain>
    </source>
</reference>
<feature type="compositionally biased region" description="Polar residues" evidence="8">
    <location>
        <begin position="94"/>
        <end position="142"/>
    </location>
</feature>
<feature type="region of interest" description="Disordered" evidence="8">
    <location>
        <begin position="547"/>
        <end position="571"/>
    </location>
</feature>
<dbReference type="PROSITE" id="PS50294">
    <property type="entry name" value="WD_REPEATS_REGION"/>
    <property type="match status" value="2"/>
</dbReference>
<evidence type="ECO:0000256" key="4">
    <source>
        <dbReference type="ARBA" id="ARBA00022737"/>
    </source>
</evidence>
<accession>A0AAV5QCY2</accession>
<organism evidence="10 11">
    <name type="scientific">Saccharomycopsis crataegensis</name>
    <dbReference type="NCBI Taxonomy" id="43959"/>
    <lineage>
        <taxon>Eukaryota</taxon>
        <taxon>Fungi</taxon>
        <taxon>Dikarya</taxon>
        <taxon>Ascomycota</taxon>
        <taxon>Saccharomycotina</taxon>
        <taxon>Saccharomycetes</taxon>
        <taxon>Saccharomycopsidaceae</taxon>
        <taxon>Saccharomycopsis</taxon>
    </lineage>
</organism>
<protein>
    <submittedName>
        <fullName evidence="10">Ubiquitin-protein transferase activating protein</fullName>
    </submittedName>
</protein>
<evidence type="ECO:0000256" key="3">
    <source>
        <dbReference type="ARBA" id="ARBA00022618"/>
    </source>
</evidence>
<keyword evidence="4" id="KW-0677">Repeat</keyword>
<dbReference type="PROSITE" id="PS00678">
    <property type="entry name" value="WD_REPEATS_1"/>
    <property type="match status" value="1"/>
</dbReference>
<keyword evidence="5" id="KW-0498">Mitosis</keyword>
<keyword evidence="10" id="KW-0808">Transferase</keyword>
<dbReference type="SMART" id="SM00320">
    <property type="entry name" value="WD40"/>
    <property type="match status" value="5"/>
</dbReference>
<dbReference type="PANTHER" id="PTHR19918">
    <property type="entry name" value="CELL DIVISION CYCLE 20 CDC20 FIZZY -RELATED"/>
    <property type="match status" value="1"/>
</dbReference>
<dbReference type="InterPro" id="IPR001680">
    <property type="entry name" value="WD40_rpt"/>
</dbReference>
<dbReference type="AlphaFoldDB" id="A0AAV5QCY2"/>
<feature type="repeat" description="WD" evidence="7">
    <location>
        <begin position="509"/>
        <end position="542"/>
    </location>
</feature>
<proteinExistence type="inferred from homology"/>
<dbReference type="GO" id="GO:0051301">
    <property type="term" value="P:cell division"/>
    <property type="evidence" value="ECO:0007669"/>
    <property type="project" value="UniProtKB-KW"/>
</dbReference>
<dbReference type="GO" id="GO:0005680">
    <property type="term" value="C:anaphase-promoting complex"/>
    <property type="evidence" value="ECO:0007669"/>
    <property type="project" value="TreeGrafter"/>
</dbReference>
<evidence type="ECO:0000313" key="10">
    <source>
        <dbReference type="EMBL" id="GMM32800.1"/>
    </source>
</evidence>
<dbReference type="GO" id="GO:0016740">
    <property type="term" value="F:transferase activity"/>
    <property type="evidence" value="ECO:0007669"/>
    <property type="project" value="UniProtKB-KW"/>
</dbReference>
<evidence type="ECO:0000256" key="2">
    <source>
        <dbReference type="ARBA" id="ARBA00022574"/>
    </source>
</evidence>
<evidence type="ECO:0000256" key="1">
    <source>
        <dbReference type="ARBA" id="ARBA00006445"/>
    </source>
</evidence>
<dbReference type="PANTHER" id="PTHR19918:SF8">
    <property type="entry name" value="FI02843P"/>
    <property type="match status" value="1"/>
</dbReference>
<dbReference type="GO" id="GO:1905786">
    <property type="term" value="P:positive regulation of anaphase-promoting complex-dependent catabolic process"/>
    <property type="evidence" value="ECO:0007669"/>
    <property type="project" value="TreeGrafter"/>
</dbReference>
<keyword evidence="6" id="KW-0131">Cell cycle</keyword>
<evidence type="ECO:0000256" key="8">
    <source>
        <dbReference type="SAM" id="MobiDB-lite"/>
    </source>
</evidence>
<dbReference type="Gene3D" id="2.130.10.10">
    <property type="entry name" value="YVTN repeat-like/Quinoprotein amine dehydrogenase"/>
    <property type="match status" value="1"/>
</dbReference>
<dbReference type="SUPFAM" id="SSF50978">
    <property type="entry name" value="WD40 repeat-like"/>
    <property type="match status" value="1"/>
</dbReference>
<dbReference type="GO" id="GO:0010997">
    <property type="term" value="F:anaphase-promoting complex binding"/>
    <property type="evidence" value="ECO:0007669"/>
    <property type="project" value="InterPro"/>
</dbReference>
<name>A0AAV5QCY2_9ASCO</name>
<comment type="similarity">
    <text evidence="1">Belongs to the WD repeat CDC20/Fizzy family.</text>
</comment>
<sequence>MTRILDHSFTRPHSSSAGNGDPFASFDANTRLYQQNISPNKRLIFSSKSPNIARKDNYLSKPLLSSPTKLNVVTSDWNDENSFISKGNFPILSPPTQLNDLSHNNSSRNPCQSSPNRRSLKKSASTTTTDRFIPSRYSSSGKLFNEGALEQPKPTDSPSKHIQFQSNKIYQHSVAQVCGVNIDQKILQFQPAPPERKKKYTFSLGQNTLNDGLNNVLEISRLKNSNGITPTNALARARKVPTIPERILDAPGLVDDYYLSLLAWSSDNLLAVALENSVYIWQASIGSVNLLTTCDVLITSLSWSDDGSYLSIGKDNGMIEVWDIEDNTKLRTMRSSDTRIVNHAWSKHLITSGSRSGELYHSDVRIAKHIVSEMRGYHNAEVCGIKWRGDGNQFSTGGNDNIVNIWDARSSIPQFSKTTHTAAVKALSWCDYQSSLLATGGGTNDKYIHFWNTTTGARVNSINTGSQITSLNWGQARGTGLEIVATSGYPNNSISIYHYPTLQKTGEISNSHDGRILSSALSPDGITLATAAADENLKFWKIFDSPKSSGSWIGSGKSTEDGKDSALTNGGKQIRRVMTIR</sequence>
<evidence type="ECO:0000256" key="6">
    <source>
        <dbReference type="ARBA" id="ARBA00023306"/>
    </source>
</evidence>
<evidence type="ECO:0000313" key="11">
    <source>
        <dbReference type="Proteomes" id="UP001360560"/>
    </source>
</evidence>
<dbReference type="GeneID" id="90070779"/>
<feature type="region of interest" description="Disordered" evidence="8">
    <location>
        <begin position="1"/>
        <end position="22"/>
    </location>
</feature>
<gene>
    <name evidence="10" type="ORF">DASC09_001250</name>
</gene>
<feature type="repeat" description="WD" evidence="7">
    <location>
        <begin position="298"/>
        <end position="332"/>
    </location>
</feature>
<dbReference type="Proteomes" id="UP001360560">
    <property type="component" value="Unassembled WGS sequence"/>
</dbReference>
<evidence type="ECO:0000259" key="9">
    <source>
        <dbReference type="Pfam" id="PF24807"/>
    </source>
</evidence>
<comment type="caution">
    <text evidence="10">The sequence shown here is derived from an EMBL/GenBank/DDBJ whole genome shotgun (WGS) entry which is preliminary data.</text>
</comment>